<dbReference type="GO" id="GO:0016787">
    <property type="term" value="F:hydrolase activity"/>
    <property type="evidence" value="ECO:0007669"/>
    <property type="project" value="UniProtKB-KW"/>
</dbReference>
<dbReference type="RefSeq" id="XP_025355207.1">
    <property type="nucleotide sequence ID" value="XM_025496953.1"/>
</dbReference>
<dbReference type="PANTHER" id="PTHR48081:SF8">
    <property type="entry name" value="ALPHA_BETA HYDROLASE FOLD-3 DOMAIN-CONTAINING PROTEIN-RELATED"/>
    <property type="match status" value="1"/>
</dbReference>
<feature type="domain" description="Alpha/beta hydrolase fold-3" evidence="2">
    <location>
        <begin position="77"/>
        <end position="283"/>
    </location>
</feature>
<evidence type="ECO:0000256" key="1">
    <source>
        <dbReference type="ARBA" id="ARBA00022801"/>
    </source>
</evidence>
<keyword evidence="1" id="KW-0378">Hydrolase</keyword>
<dbReference type="AlphaFoldDB" id="A0A316VHC8"/>
<proteinExistence type="predicted"/>
<dbReference type="STRING" id="1280837.A0A316VHC8"/>
<keyword evidence="4" id="KW-1185">Reference proteome</keyword>
<dbReference type="Gene3D" id="3.40.50.1820">
    <property type="entry name" value="alpha/beta hydrolase"/>
    <property type="match status" value="1"/>
</dbReference>
<dbReference type="FunCoup" id="A0A316VHC8">
    <property type="interactions" value="69"/>
</dbReference>
<evidence type="ECO:0000313" key="3">
    <source>
        <dbReference type="EMBL" id="PWN34905.1"/>
    </source>
</evidence>
<organism evidence="3 4">
    <name type="scientific">Meira miltonrushii</name>
    <dbReference type="NCBI Taxonomy" id="1280837"/>
    <lineage>
        <taxon>Eukaryota</taxon>
        <taxon>Fungi</taxon>
        <taxon>Dikarya</taxon>
        <taxon>Basidiomycota</taxon>
        <taxon>Ustilaginomycotina</taxon>
        <taxon>Exobasidiomycetes</taxon>
        <taxon>Exobasidiales</taxon>
        <taxon>Brachybasidiaceae</taxon>
        <taxon>Meira</taxon>
    </lineage>
</organism>
<dbReference type="OrthoDB" id="408631at2759"/>
<reference evidence="3 4" key="1">
    <citation type="journal article" date="2018" name="Mol. Biol. Evol.">
        <title>Broad Genomic Sampling Reveals a Smut Pathogenic Ancestry of the Fungal Clade Ustilaginomycotina.</title>
        <authorList>
            <person name="Kijpornyongpan T."/>
            <person name="Mondo S.J."/>
            <person name="Barry K."/>
            <person name="Sandor L."/>
            <person name="Lee J."/>
            <person name="Lipzen A."/>
            <person name="Pangilinan J."/>
            <person name="LaButti K."/>
            <person name="Hainaut M."/>
            <person name="Henrissat B."/>
            <person name="Grigoriev I.V."/>
            <person name="Spatafora J.W."/>
            <person name="Aime M.C."/>
        </authorList>
    </citation>
    <scope>NUCLEOTIDE SEQUENCE [LARGE SCALE GENOMIC DNA]</scope>
    <source>
        <strain evidence="3 4">MCA 3882</strain>
    </source>
</reference>
<sequence>MSNITLEPAAQKFADATSKEPFLFQLSPEEGRKIFDDVQKESIAYNDGIQSELIKLSDFEVKLIKPKKSSSTKLPVVFYVHGGGWVFGSPDGFGRLLGEISKGVNAAVFAINYTRSPEAKYPTALDQIWQTLQYITENGDKHNVDTSKIAISGDSVGGNMSAITALRDQGKHLCGQALLYPVADFSFDSGSYHEFAKGFFLQRDGMKWFFDQYTGGVNESSDDTRISVLRTSKSDLAKAPPALILTAEADVLRDHGEQYANKLRDAGVQVTSARLGGIIHDFLLLDPLKDTGAAKAGRTLLIAQLKEWLA</sequence>
<dbReference type="Proteomes" id="UP000245771">
    <property type="component" value="Unassembled WGS sequence"/>
</dbReference>
<dbReference type="InParanoid" id="A0A316VHC8"/>
<dbReference type="EMBL" id="KZ819603">
    <property type="protein sequence ID" value="PWN34905.1"/>
    <property type="molecule type" value="Genomic_DNA"/>
</dbReference>
<name>A0A316VHC8_9BASI</name>
<dbReference type="SUPFAM" id="SSF53474">
    <property type="entry name" value="alpha/beta-Hydrolases"/>
    <property type="match status" value="1"/>
</dbReference>
<gene>
    <name evidence="3" type="ORF">FA14DRAFT_132768</name>
</gene>
<dbReference type="GeneID" id="37018734"/>
<dbReference type="PANTHER" id="PTHR48081">
    <property type="entry name" value="AB HYDROLASE SUPERFAMILY PROTEIN C4A8.06C"/>
    <property type="match status" value="1"/>
</dbReference>
<accession>A0A316VHC8</accession>
<dbReference type="InterPro" id="IPR050300">
    <property type="entry name" value="GDXG_lipolytic_enzyme"/>
</dbReference>
<protein>
    <submittedName>
        <fullName evidence="3">Putative lipase</fullName>
    </submittedName>
</protein>
<dbReference type="InterPro" id="IPR029058">
    <property type="entry name" value="AB_hydrolase_fold"/>
</dbReference>
<evidence type="ECO:0000313" key="4">
    <source>
        <dbReference type="Proteomes" id="UP000245771"/>
    </source>
</evidence>
<dbReference type="Pfam" id="PF07859">
    <property type="entry name" value="Abhydrolase_3"/>
    <property type="match status" value="1"/>
</dbReference>
<evidence type="ECO:0000259" key="2">
    <source>
        <dbReference type="Pfam" id="PF07859"/>
    </source>
</evidence>
<dbReference type="InterPro" id="IPR013094">
    <property type="entry name" value="AB_hydrolase_3"/>
</dbReference>